<evidence type="ECO:0000313" key="2">
    <source>
        <dbReference type="Proteomes" id="UP000237105"/>
    </source>
</evidence>
<gene>
    <name evidence="1" type="ORF">PanWU01x14_315450</name>
</gene>
<protein>
    <submittedName>
        <fullName evidence="1">Uncharacterized protein</fullName>
    </submittedName>
</protein>
<sequence>MDEENRCTGTAKHMMKLSSWVANTWGSRSDETLAGQCVKSN</sequence>
<reference evidence="2" key="1">
    <citation type="submission" date="2016-06" db="EMBL/GenBank/DDBJ databases">
        <title>Parallel loss of symbiosis genes in relatives of nitrogen-fixing non-legume Parasponia.</title>
        <authorList>
            <person name="Van Velzen R."/>
            <person name="Holmer R."/>
            <person name="Bu F."/>
            <person name="Rutten L."/>
            <person name="Van Zeijl A."/>
            <person name="Liu W."/>
            <person name="Santuari L."/>
            <person name="Cao Q."/>
            <person name="Sharma T."/>
            <person name="Shen D."/>
            <person name="Roswanjaya Y."/>
            <person name="Wardhani T."/>
            <person name="Kalhor M.S."/>
            <person name="Jansen J."/>
            <person name="Van den Hoogen J."/>
            <person name="Gungor B."/>
            <person name="Hartog M."/>
            <person name="Hontelez J."/>
            <person name="Verver J."/>
            <person name="Yang W.-C."/>
            <person name="Schijlen E."/>
            <person name="Repin R."/>
            <person name="Schilthuizen M."/>
            <person name="Schranz E."/>
            <person name="Heidstra R."/>
            <person name="Miyata K."/>
            <person name="Fedorova E."/>
            <person name="Kohlen W."/>
            <person name="Bisseling T."/>
            <person name="Smit S."/>
            <person name="Geurts R."/>
        </authorList>
    </citation>
    <scope>NUCLEOTIDE SEQUENCE [LARGE SCALE GENOMIC DNA]</scope>
    <source>
        <strain evidence="2">cv. WU1-14</strain>
    </source>
</reference>
<dbReference type="OrthoDB" id="10335307at2759"/>
<dbReference type="Proteomes" id="UP000237105">
    <property type="component" value="Unassembled WGS sequence"/>
</dbReference>
<accession>A0A2P5ANA7</accession>
<dbReference type="EMBL" id="JXTB01000507">
    <property type="protein sequence ID" value="PON38043.1"/>
    <property type="molecule type" value="Genomic_DNA"/>
</dbReference>
<name>A0A2P5ANA7_PARAD</name>
<proteinExistence type="predicted"/>
<dbReference type="AlphaFoldDB" id="A0A2P5ANA7"/>
<evidence type="ECO:0000313" key="1">
    <source>
        <dbReference type="EMBL" id="PON38043.1"/>
    </source>
</evidence>
<comment type="caution">
    <text evidence="1">The sequence shown here is derived from an EMBL/GenBank/DDBJ whole genome shotgun (WGS) entry which is preliminary data.</text>
</comment>
<keyword evidence="2" id="KW-1185">Reference proteome</keyword>
<organism evidence="1 2">
    <name type="scientific">Parasponia andersonii</name>
    <name type="common">Sponia andersonii</name>
    <dbReference type="NCBI Taxonomy" id="3476"/>
    <lineage>
        <taxon>Eukaryota</taxon>
        <taxon>Viridiplantae</taxon>
        <taxon>Streptophyta</taxon>
        <taxon>Embryophyta</taxon>
        <taxon>Tracheophyta</taxon>
        <taxon>Spermatophyta</taxon>
        <taxon>Magnoliopsida</taxon>
        <taxon>eudicotyledons</taxon>
        <taxon>Gunneridae</taxon>
        <taxon>Pentapetalae</taxon>
        <taxon>rosids</taxon>
        <taxon>fabids</taxon>
        <taxon>Rosales</taxon>
        <taxon>Cannabaceae</taxon>
        <taxon>Parasponia</taxon>
    </lineage>
</organism>